<organism evidence="1 2">
    <name type="scientific">Echinococcus multilocularis</name>
    <name type="common">Fox tapeworm</name>
    <dbReference type="NCBI Taxonomy" id="6211"/>
    <lineage>
        <taxon>Eukaryota</taxon>
        <taxon>Metazoa</taxon>
        <taxon>Spiralia</taxon>
        <taxon>Lophotrochozoa</taxon>
        <taxon>Platyhelminthes</taxon>
        <taxon>Cestoda</taxon>
        <taxon>Eucestoda</taxon>
        <taxon>Cyclophyllidea</taxon>
        <taxon>Taeniidae</taxon>
        <taxon>Echinococcus</taxon>
    </lineage>
</organism>
<keyword evidence="2" id="KW-1185">Reference proteome</keyword>
<evidence type="ECO:0000313" key="1">
    <source>
        <dbReference type="EMBL" id="CDS41261.1"/>
    </source>
</evidence>
<dbReference type="AlphaFoldDB" id="A0A068Y8Y7"/>
<name>A0A068Y8Y7_ECHMU</name>
<reference evidence="1" key="1">
    <citation type="journal article" date="2013" name="Nature">
        <title>The genomes of four tapeworm species reveal adaptations to parasitism.</title>
        <authorList>
            <person name="Tsai I.J."/>
            <person name="Zarowiecki M."/>
            <person name="Holroyd N."/>
            <person name="Garciarrubio A."/>
            <person name="Sanchez-Flores A."/>
            <person name="Brooks K.L."/>
            <person name="Tracey A."/>
            <person name="Bobes R.J."/>
            <person name="Fragoso G."/>
            <person name="Sciutto E."/>
            <person name="Aslett M."/>
            <person name="Beasley H."/>
            <person name="Bennett H.M."/>
            <person name="Cai J."/>
            <person name="Camicia F."/>
            <person name="Clark R."/>
            <person name="Cucher M."/>
            <person name="De Silva N."/>
            <person name="Day T.A."/>
            <person name="Deplazes P."/>
            <person name="Estrada K."/>
            <person name="Fernandez C."/>
            <person name="Holland P.W."/>
            <person name="Hou J."/>
            <person name="Hu S."/>
            <person name="Huckvale T."/>
            <person name="Hung S.S."/>
            <person name="Kamenetzky L."/>
            <person name="Keane J.A."/>
            <person name="Kiss F."/>
            <person name="Koziol U."/>
            <person name="Lambert O."/>
            <person name="Liu K."/>
            <person name="Luo X."/>
            <person name="Luo Y."/>
            <person name="Macchiaroli N."/>
            <person name="Nichol S."/>
            <person name="Paps J."/>
            <person name="Parkinson J."/>
            <person name="Pouchkina-Stantcheva N."/>
            <person name="Riddiford N."/>
            <person name="Rosenzvit M."/>
            <person name="Salinas G."/>
            <person name="Wasmuth J.D."/>
            <person name="Zamanian M."/>
            <person name="Zheng Y."/>
            <person name="Cai X."/>
            <person name="Soberon X."/>
            <person name="Olson P.D."/>
            <person name="Laclette J.P."/>
            <person name="Brehm K."/>
            <person name="Berriman M."/>
            <person name="Garciarrubio A."/>
            <person name="Bobes R.J."/>
            <person name="Fragoso G."/>
            <person name="Sanchez-Flores A."/>
            <person name="Estrada K."/>
            <person name="Cevallos M.A."/>
            <person name="Morett E."/>
            <person name="Gonzalez V."/>
            <person name="Portillo T."/>
            <person name="Ochoa-Leyva A."/>
            <person name="Jose M.V."/>
            <person name="Sciutto E."/>
            <person name="Landa A."/>
            <person name="Jimenez L."/>
            <person name="Valdes V."/>
            <person name="Carrero J.C."/>
            <person name="Larralde C."/>
            <person name="Morales-Montor J."/>
            <person name="Limon-Lason J."/>
            <person name="Soberon X."/>
            <person name="Laclette J.P."/>
        </authorList>
    </citation>
    <scope>NUCLEOTIDE SEQUENCE [LARGE SCALE GENOMIC DNA]</scope>
</reference>
<proteinExistence type="predicted"/>
<dbReference type="EMBL" id="LN902841">
    <property type="protein sequence ID" value="CDS41261.1"/>
    <property type="molecule type" value="Genomic_DNA"/>
</dbReference>
<gene>
    <name evidence="1" type="ORF">EmuJ_000888850</name>
</gene>
<dbReference type="Proteomes" id="UP000017246">
    <property type="component" value="Unassembled WGS sequence"/>
</dbReference>
<accession>A0A068Y8Y7</accession>
<sequence length="72" mass="8323">MQYAAFSFHLRAFRKDMECFGFGRSVSHSALLLCSVGILRTSKRKAFPPLIMCAEASLLRRSLLTRMEWPHF</sequence>
<protein>
    <submittedName>
        <fullName evidence="1">Hypothetical transcript</fullName>
    </submittedName>
</protein>
<reference evidence="1" key="2">
    <citation type="submission" date="2015-11" db="EMBL/GenBank/DDBJ databases">
        <authorList>
            <person name="Zhang Y."/>
            <person name="Guo Z."/>
        </authorList>
    </citation>
    <scope>NUCLEOTIDE SEQUENCE</scope>
</reference>
<evidence type="ECO:0000313" key="2">
    <source>
        <dbReference type="Proteomes" id="UP000017246"/>
    </source>
</evidence>